<gene>
    <name evidence="2" type="ORF">ACFPKY_09730</name>
</gene>
<dbReference type="InterPro" id="IPR050378">
    <property type="entry name" value="Metallo-dep_Hydrolases_sf"/>
</dbReference>
<dbReference type="RefSeq" id="WP_345172451.1">
    <property type="nucleotide sequence ID" value="NZ_BAABFQ010000003.1"/>
</dbReference>
<name>A0ABW0N3A6_9ACTN</name>
<dbReference type="SUPFAM" id="SSF51556">
    <property type="entry name" value="Metallo-dependent hydrolases"/>
    <property type="match status" value="1"/>
</dbReference>
<feature type="domain" description="Amidohydrolase 3" evidence="1">
    <location>
        <begin position="48"/>
        <end position="512"/>
    </location>
</feature>
<keyword evidence="3" id="KW-1185">Reference proteome</keyword>
<dbReference type="Gene3D" id="3.20.20.140">
    <property type="entry name" value="Metal-dependent hydrolases"/>
    <property type="match status" value="2"/>
</dbReference>
<proteinExistence type="predicted"/>
<dbReference type="Gene3D" id="2.30.40.10">
    <property type="entry name" value="Urease, subunit C, domain 1"/>
    <property type="match status" value="1"/>
</dbReference>
<evidence type="ECO:0000313" key="2">
    <source>
        <dbReference type="EMBL" id="MFC5493382.1"/>
    </source>
</evidence>
<evidence type="ECO:0000313" key="3">
    <source>
        <dbReference type="Proteomes" id="UP001595956"/>
    </source>
</evidence>
<comment type="caution">
    <text evidence="2">The sequence shown here is derived from an EMBL/GenBank/DDBJ whole genome shotgun (WGS) entry which is preliminary data.</text>
</comment>
<dbReference type="EMBL" id="JBHSMD010000002">
    <property type="protein sequence ID" value="MFC5493382.1"/>
    <property type="molecule type" value="Genomic_DNA"/>
</dbReference>
<evidence type="ECO:0000259" key="1">
    <source>
        <dbReference type="Pfam" id="PF07969"/>
    </source>
</evidence>
<sequence>MATTLMITGGTVYDGTGSAGRHADVAVEGDRVVQVAPPGQLPEAPGARVLDATGLAVVPGFVNVLSHAWGSLQQDGAGTSDLLQGVTTQVFGEAFSLGPGNDDVRDMVGALAGGHESSDVRLVFERLADGLDHLESKGVAQNVASFVGGHNLRVLGAAFDDRPLTAAELDRLVGLMREEMQDGALGIGTALIYPPGNYASTDELVAVCGPVGEHGGTYVSHLRSEGDELLECLDELLLIGERAGCRAEVYHLKAAGPRNWPKMAAAIERIQAARDAGRAVGANMYPYTAGGTALAACIPPRFHDGGPDALAARLADPVVRREISTAMRTETGGGFENLFLAASEGEGIGLSSGQRLPEVARDLGLAPTDALLELVARDPETPATYFLMDEANVELGLAQPWVSLGSDAEACAAVPPHTDEPTHPRTYGTFARFLGHYVRDRGVTTFADAVRRLTSLPCDELGLSGRGRLTPGSYADIVVLDPVTVGDHATYDDPHRYSTGVHHVVVNGEPVVTDGVVLGARPGRRLRRG</sequence>
<reference evidence="3" key="1">
    <citation type="journal article" date="2019" name="Int. J. Syst. Evol. Microbiol.">
        <title>The Global Catalogue of Microorganisms (GCM) 10K type strain sequencing project: providing services to taxonomists for standard genome sequencing and annotation.</title>
        <authorList>
            <consortium name="The Broad Institute Genomics Platform"/>
            <consortium name="The Broad Institute Genome Sequencing Center for Infectious Disease"/>
            <person name="Wu L."/>
            <person name="Ma J."/>
        </authorList>
    </citation>
    <scope>NUCLEOTIDE SEQUENCE [LARGE SCALE GENOMIC DNA]</scope>
    <source>
        <strain evidence="3">KACC 13778</strain>
    </source>
</reference>
<dbReference type="Proteomes" id="UP001595956">
    <property type="component" value="Unassembled WGS sequence"/>
</dbReference>
<dbReference type="InterPro" id="IPR011059">
    <property type="entry name" value="Metal-dep_hydrolase_composite"/>
</dbReference>
<organism evidence="2 3">
    <name type="scientific">Nocardioides caricicola</name>
    <dbReference type="NCBI Taxonomy" id="634770"/>
    <lineage>
        <taxon>Bacteria</taxon>
        <taxon>Bacillati</taxon>
        <taxon>Actinomycetota</taxon>
        <taxon>Actinomycetes</taxon>
        <taxon>Propionibacteriales</taxon>
        <taxon>Nocardioidaceae</taxon>
        <taxon>Nocardioides</taxon>
    </lineage>
</organism>
<dbReference type="PANTHER" id="PTHR11647:SF1">
    <property type="entry name" value="COLLAPSIN RESPONSE MEDIATOR PROTEIN"/>
    <property type="match status" value="1"/>
</dbReference>
<dbReference type="InterPro" id="IPR013108">
    <property type="entry name" value="Amidohydro_3"/>
</dbReference>
<protein>
    <submittedName>
        <fullName evidence="2">Amidohydrolase family protein</fullName>
    </submittedName>
</protein>
<dbReference type="InterPro" id="IPR032466">
    <property type="entry name" value="Metal_Hydrolase"/>
</dbReference>
<dbReference type="PANTHER" id="PTHR11647">
    <property type="entry name" value="HYDRANTOINASE/DIHYDROPYRIMIDINASE FAMILY MEMBER"/>
    <property type="match status" value="1"/>
</dbReference>
<dbReference type="Pfam" id="PF07969">
    <property type="entry name" value="Amidohydro_3"/>
    <property type="match status" value="1"/>
</dbReference>
<accession>A0ABW0N3A6</accession>
<dbReference type="SUPFAM" id="SSF51338">
    <property type="entry name" value="Composite domain of metallo-dependent hydrolases"/>
    <property type="match status" value="1"/>
</dbReference>